<dbReference type="Proteomes" id="UP000186914">
    <property type="component" value="Unassembled WGS sequence"/>
</dbReference>
<keyword evidence="7" id="KW-1185">Reference proteome</keyword>
<dbReference type="EMBL" id="FTNO01000005">
    <property type="protein sequence ID" value="SIR83047.1"/>
    <property type="molecule type" value="Genomic_DNA"/>
</dbReference>
<dbReference type="OrthoDB" id="199596at2157"/>
<comment type="similarity">
    <text evidence="2">Belongs to the carotenoid oxygenase family.</text>
</comment>
<protein>
    <submittedName>
        <fullName evidence="6">Beta-carotene 15,15'-monooxygenase</fullName>
    </submittedName>
</protein>
<evidence type="ECO:0000256" key="4">
    <source>
        <dbReference type="ARBA" id="ARBA00023002"/>
    </source>
</evidence>
<dbReference type="GO" id="GO:0046872">
    <property type="term" value="F:metal ion binding"/>
    <property type="evidence" value="ECO:0007669"/>
    <property type="project" value="UniProtKB-KW"/>
</dbReference>
<dbReference type="PANTHER" id="PTHR10543">
    <property type="entry name" value="BETA-CAROTENE DIOXYGENASE"/>
    <property type="match status" value="1"/>
</dbReference>
<dbReference type="GO" id="GO:0010436">
    <property type="term" value="F:carotenoid dioxygenase activity"/>
    <property type="evidence" value="ECO:0007669"/>
    <property type="project" value="TreeGrafter"/>
</dbReference>
<sequence length="483" mass="54036">MAHETLGFHSLTDEIAEELPVSGTVPDWLSGSLVRNGPGAFEFGDVGVEHWFDGLAMLHKFTFEDGGVTYRNRFLHTEAYESARNGAVKSGFATGTTTLFERIKGFLLDAPYDNVNIIAERIGRRYLALTETPRRVEFDPETLATKNHVQYDGPEPAGNFACAHLNRDPETGEMVNFEIEFGRTSKYHVHSMPSARERDHICSISVSEPAYMHSFALTPNYVVLTEFPFVVNPLDLFRPGKQGPFIDQFEWKPERGTRFFVIDRASGEVVAEPRTEAFFGFHHVNAYESDSRADSPGEELVIDLETVPDTAAIDTLTLDRLRAGELGAFAGQLERFRVTLGDGVEIERELLCDGTSLPTVSPAKWCRNHRYVYAQGTDQPVTEWPRELVKIDTETGAVTSFSDGENRFSEPIFVPKDDWSRKSETGDGRNEDEGVVLSVMLDVSAETSFLVVVDGKSFTELAKARVPHAIPFDFHGRFFSELD</sequence>
<dbReference type="AlphaFoldDB" id="A0A1N7E4L3"/>
<evidence type="ECO:0000313" key="7">
    <source>
        <dbReference type="Proteomes" id="UP000186914"/>
    </source>
</evidence>
<dbReference type="GO" id="GO:0004497">
    <property type="term" value="F:monooxygenase activity"/>
    <property type="evidence" value="ECO:0007669"/>
    <property type="project" value="UniProtKB-KW"/>
</dbReference>
<keyword evidence="5" id="KW-0408">Iron</keyword>
<dbReference type="Pfam" id="PF03055">
    <property type="entry name" value="RPE65"/>
    <property type="match status" value="1"/>
</dbReference>
<name>A0A1N7E4L3_9EURY</name>
<dbReference type="RefSeq" id="WP_076431927.1">
    <property type="nucleotide sequence ID" value="NZ_FTNO01000005.1"/>
</dbReference>
<gene>
    <name evidence="6" type="ORF">SAMN05421858_4015</name>
</gene>
<organism evidence="6 7">
    <name type="scientific">Haladaptatus litoreus</name>
    <dbReference type="NCBI Taxonomy" id="553468"/>
    <lineage>
        <taxon>Archaea</taxon>
        <taxon>Methanobacteriati</taxon>
        <taxon>Methanobacteriota</taxon>
        <taxon>Stenosarchaea group</taxon>
        <taxon>Halobacteria</taxon>
        <taxon>Halobacteriales</taxon>
        <taxon>Haladaptataceae</taxon>
        <taxon>Haladaptatus</taxon>
    </lineage>
</organism>
<keyword evidence="4" id="KW-0560">Oxidoreductase</keyword>
<evidence type="ECO:0000313" key="6">
    <source>
        <dbReference type="EMBL" id="SIR83047.1"/>
    </source>
</evidence>
<evidence type="ECO:0000256" key="3">
    <source>
        <dbReference type="ARBA" id="ARBA00022723"/>
    </source>
</evidence>
<reference evidence="7" key="1">
    <citation type="submission" date="2017-01" db="EMBL/GenBank/DDBJ databases">
        <authorList>
            <person name="Varghese N."/>
            <person name="Submissions S."/>
        </authorList>
    </citation>
    <scope>NUCLEOTIDE SEQUENCE [LARGE SCALE GENOMIC DNA]</scope>
    <source>
        <strain evidence="7">CGMCC 1.7737</strain>
    </source>
</reference>
<proteinExistence type="inferred from homology"/>
<dbReference type="PANTHER" id="PTHR10543:SF24">
    <property type="entry name" value="CAROTENOID ISOMEROOXYGENASE"/>
    <property type="match status" value="1"/>
</dbReference>
<keyword evidence="6" id="KW-0503">Monooxygenase</keyword>
<comment type="cofactor">
    <cofactor evidence="1">
        <name>Fe(2+)</name>
        <dbReference type="ChEBI" id="CHEBI:29033"/>
    </cofactor>
</comment>
<accession>A0A1N7E4L3</accession>
<dbReference type="InterPro" id="IPR004294">
    <property type="entry name" value="Carotenoid_Oase"/>
</dbReference>
<evidence type="ECO:0000256" key="5">
    <source>
        <dbReference type="ARBA" id="ARBA00023004"/>
    </source>
</evidence>
<dbReference type="GO" id="GO:0016121">
    <property type="term" value="P:carotene catabolic process"/>
    <property type="evidence" value="ECO:0007669"/>
    <property type="project" value="TreeGrafter"/>
</dbReference>
<evidence type="ECO:0000256" key="2">
    <source>
        <dbReference type="ARBA" id="ARBA00006787"/>
    </source>
</evidence>
<keyword evidence="3" id="KW-0479">Metal-binding</keyword>
<evidence type="ECO:0000256" key="1">
    <source>
        <dbReference type="ARBA" id="ARBA00001954"/>
    </source>
</evidence>